<dbReference type="Gene3D" id="3.50.50.60">
    <property type="entry name" value="FAD/NAD(P)-binding domain"/>
    <property type="match status" value="1"/>
</dbReference>
<feature type="transmembrane region" description="Helical" evidence="1">
    <location>
        <begin position="6"/>
        <end position="22"/>
    </location>
</feature>
<dbReference type="GO" id="GO:0005829">
    <property type="term" value="C:cytosol"/>
    <property type="evidence" value="ECO:0007669"/>
    <property type="project" value="TreeGrafter"/>
</dbReference>
<keyword evidence="1" id="KW-1133">Transmembrane helix</keyword>
<dbReference type="EMBL" id="BARS01037269">
    <property type="protein sequence ID" value="GAG24408.1"/>
    <property type="molecule type" value="Genomic_DNA"/>
</dbReference>
<dbReference type="PANTHER" id="PTHR21197:SF0">
    <property type="entry name" value="UDP-GALACTOPYRANOSE MUTASE"/>
    <property type="match status" value="1"/>
</dbReference>
<dbReference type="SUPFAM" id="SSF51971">
    <property type="entry name" value="Nucleotide-binding domain"/>
    <property type="match status" value="1"/>
</dbReference>
<dbReference type="InterPro" id="IPR036188">
    <property type="entry name" value="FAD/NAD-bd_sf"/>
</dbReference>
<keyword evidence="1" id="KW-0472">Membrane</keyword>
<dbReference type="PANTHER" id="PTHR21197">
    <property type="entry name" value="UDP-GALACTOPYRANOSE MUTASE"/>
    <property type="match status" value="1"/>
</dbReference>
<feature type="non-terminal residue" evidence="2">
    <location>
        <position position="170"/>
    </location>
</feature>
<name>X0WIT4_9ZZZZ</name>
<sequence>MTENCVVAGGGFTGLYLAYLLGKQGMRVTIMSSNIGGLIQSHEDEGFYFDFGGHVYTEQAPILNEIMTKAGAVRHERAAFYFSKKFGRVPYPVQDYADQLGIKIESSILEPSLSADLTMWALATFGKQFYQKFFAPFNRRVWTMDPEKMASDWIGTRVKQPTEREENWGP</sequence>
<protein>
    <recommendedName>
        <fullName evidence="3">Amine oxidase domain-containing protein</fullName>
    </recommendedName>
</protein>
<dbReference type="GO" id="GO:0050660">
    <property type="term" value="F:flavin adenine dinucleotide binding"/>
    <property type="evidence" value="ECO:0007669"/>
    <property type="project" value="TreeGrafter"/>
</dbReference>
<organism evidence="2">
    <name type="scientific">marine sediment metagenome</name>
    <dbReference type="NCBI Taxonomy" id="412755"/>
    <lineage>
        <taxon>unclassified sequences</taxon>
        <taxon>metagenomes</taxon>
        <taxon>ecological metagenomes</taxon>
    </lineage>
</organism>
<evidence type="ECO:0008006" key="3">
    <source>
        <dbReference type="Google" id="ProtNLM"/>
    </source>
</evidence>
<proteinExistence type="predicted"/>
<dbReference type="AlphaFoldDB" id="X0WIT4"/>
<dbReference type="Pfam" id="PF13450">
    <property type="entry name" value="NAD_binding_8"/>
    <property type="match status" value="1"/>
</dbReference>
<accession>X0WIT4</accession>
<evidence type="ECO:0000256" key="1">
    <source>
        <dbReference type="SAM" id="Phobius"/>
    </source>
</evidence>
<reference evidence="2" key="1">
    <citation type="journal article" date="2014" name="Front. Microbiol.">
        <title>High frequency of phylogenetically diverse reductive dehalogenase-homologous genes in deep subseafloor sedimentary metagenomes.</title>
        <authorList>
            <person name="Kawai M."/>
            <person name="Futagami T."/>
            <person name="Toyoda A."/>
            <person name="Takaki Y."/>
            <person name="Nishi S."/>
            <person name="Hori S."/>
            <person name="Arai W."/>
            <person name="Tsubouchi T."/>
            <person name="Morono Y."/>
            <person name="Uchiyama I."/>
            <person name="Ito T."/>
            <person name="Fujiyama A."/>
            <person name="Inagaki F."/>
            <person name="Takami H."/>
        </authorList>
    </citation>
    <scope>NUCLEOTIDE SEQUENCE</scope>
    <source>
        <strain evidence="2">Expedition CK06-06</strain>
    </source>
</reference>
<comment type="caution">
    <text evidence="2">The sequence shown here is derived from an EMBL/GenBank/DDBJ whole genome shotgun (WGS) entry which is preliminary data.</text>
</comment>
<keyword evidence="1" id="KW-0812">Transmembrane</keyword>
<evidence type="ECO:0000313" key="2">
    <source>
        <dbReference type="EMBL" id="GAG24408.1"/>
    </source>
</evidence>
<gene>
    <name evidence="2" type="ORF">S01H1_57163</name>
</gene>
<dbReference type="GO" id="GO:0008767">
    <property type="term" value="F:UDP-galactopyranose mutase activity"/>
    <property type="evidence" value="ECO:0007669"/>
    <property type="project" value="TreeGrafter"/>
</dbReference>